<evidence type="ECO:0000259" key="4">
    <source>
        <dbReference type="PROSITE" id="PS50949"/>
    </source>
</evidence>
<gene>
    <name evidence="5" type="ORF">HMPREF0581_1710</name>
</gene>
<dbReference type="AlphaFoldDB" id="X8IVS8"/>
<dbReference type="Pfam" id="PF00392">
    <property type="entry name" value="GntR"/>
    <property type="match status" value="1"/>
</dbReference>
<dbReference type="InterPro" id="IPR036390">
    <property type="entry name" value="WH_DNA-bd_sf"/>
</dbReference>
<reference evidence="5 6" key="1">
    <citation type="submission" date="2014-01" db="EMBL/GenBank/DDBJ databases">
        <authorList>
            <person name="Durkin A.S."/>
            <person name="McCorrison J."/>
            <person name="Torralba M."/>
            <person name="Gillis M."/>
            <person name="Haft D.H."/>
            <person name="Methe B."/>
            <person name="Sutton G."/>
            <person name="Nelson K.E."/>
        </authorList>
    </citation>
    <scope>NUCLEOTIDE SEQUENCE [LARGE SCALE GENOMIC DNA]</scope>
    <source>
        <strain evidence="5 6">ATCC 33093</strain>
    </source>
</reference>
<dbReference type="EMBL" id="JALU01000010">
    <property type="protein sequence ID" value="EUC53086.1"/>
    <property type="molecule type" value="Genomic_DNA"/>
</dbReference>
<dbReference type="GO" id="GO:0003700">
    <property type="term" value="F:DNA-binding transcription factor activity"/>
    <property type="evidence" value="ECO:0007669"/>
    <property type="project" value="InterPro"/>
</dbReference>
<dbReference type="Gene3D" id="1.10.10.10">
    <property type="entry name" value="Winged helix-like DNA-binding domain superfamily/Winged helix DNA-binding domain"/>
    <property type="match status" value="1"/>
</dbReference>
<accession>X8IVS8</accession>
<keyword evidence="2" id="KW-0238">DNA-binding</keyword>
<proteinExistence type="predicted"/>
<evidence type="ECO:0000256" key="2">
    <source>
        <dbReference type="ARBA" id="ARBA00023125"/>
    </source>
</evidence>
<dbReference type="PRINTS" id="PR00035">
    <property type="entry name" value="HTHGNTR"/>
</dbReference>
<comment type="caution">
    <text evidence="5">The sequence shown here is derived from an EMBL/GenBank/DDBJ whole genome shotgun (WGS) entry which is preliminary data.</text>
</comment>
<evidence type="ECO:0000256" key="1">
    <source>
        <dbReference type="ARBA" id="ARBA00023015"/>
    </source>
</evidence>
<dbReference type="PANTHER" id="PTHR38445:SF6">
    <property type="entry name" value="GNTR-FAMILY TRANSCRIPTIONAL REGULATOR"/>
    <property type="match status" value="1"/>
</dbReference>
<dbReference type="InterPro" id="IPR036388">
    <property type="entry name" value="WH-like_DNA-bd_sf"/>
</dbReference>
<organism evidence="5 6">
    <name type="scientific">Mogibacterium timidum ATCC 33093</name>
    <dbReference type="NCBI Taxonomy" id="1401079"/>
    <lineage>
        <taxon>Bacteria</taxon>
        <taxon>Bacillati</taxon>
        <taxon>Bacillota</taxon>
        <taxon>Clostridia</taxon>
        <taxon>Peptostreptococcales</taxon>
        <taxon>Anaerovoracaceae</taxon>
        <taxon>Mogibacterium</taxon>
    </lineage>
</organism>
<dbReference type="SMART" id="SM00345">
    <property type="entry name" value="HTH_GNTR"/>
    <property type="match status" value="1"/>
</dbReference>
<keyword evidence="1" id="KW-0805">Transcription regulation</keyword>
<dbReference type="PATRIC" id="fig|1401079.3.peg.579"/>
<dbReference type="InterPro" id="IPR000524">
    <property type="entry name" value="Tscrpt_reg_HTH_GntR"/>
</dbReference>
<protein>
    <submittedName>
        <fullName evidence="5">Transcriptional regulator, GntR family</fullName>
    </submittedName>
</protein>
<dbReference type="PROSITE" id="PS50949">
    <property type="entry name" value="HTH_GNTR"/>
    <property type="match status" value="1"/>
</dbReference>
<keyword evidence="3" id="KW-0804">Transcription</keyword>
<evidence type="ECO:0000256" key="3">
    <source>
        <dbReference type="ARBA" id="ARBA00023163"/>
    </source>
</evidence>
<dbReference type="CDD" id="cd07377">
    <property type="entry name" value="WHTH_GntR"/>
    <property type="match status" value="1"/>
</dbReference>
<sequence length="161" mass="18595">MSYILWLYIGEIIIPIKLKYIKVFPTRLHSCSNAQISKKKVRKMSWSFTSDSPIYLQIAEIIKFRILRGEYPPGTRIPSVRELAQEAAVNPNTMQRALALLKSEGLLITRRTTGRTVTEHQELILLTRRTLAKEYVKRLSALDFSIKEINELMQEASKETT</sequence>
<evidence type="ECO:0000313" key="6">
    <source>
        <dbReference type="Proteomes" id="UP000022645"/>
    </source>
</evidence>
<evidence type="ECO:0000313" key="5">
    <source>
        <dbReference type="EMBL" id="EUC53086.1"/>
    </source>
</evidence>
<dbReference type="Proteomes" id="UP000022645">
    <property type="component" value="Unassembled WGS sequence"/>
</dbReference>
<dbReference type="GO" id="GO:0003677">
    <property type="term" value="F:DNA binding"/>
    <property type="evidence" value="ECO:0007669"/>
    <property type="project" value="UniProtKB-KW"/>
</dbReference>
<dbReference type="PANTHER" id="PTHR38445">
    <property type="entry name" value="HTH-TYPE TRANSCRIPTIONAL REPRESSOR YTRA"/>
    <property type="match status" value="1"/>
</dbReference>
<dbReference type="SUPFAM" id="SSF46785">
    <property type="entry name" value="Winged helix' DNA-binding domain"/>
    <property type="match status" value="1"/>
</dbReference>
<feature type="domain" description="HTH gntR-type" evidence="4">
    <location>
        <begin position="52"/>
        <end position="120"/>
    </location>
</feature>
<name>X8IVS8_9FIRM</name>